<accession>A0A378IZ52</accession>
<proteinExistence type="predicted"/>
<organism evidence="2 3">
    <name type="scientific">Legionella donaldsonii</name>
    <dbReference type="NCBI Taxonomy" id="45060"/>
    <lineage>
        <taxon>Bacteria</taxon>
        <taxon>Pseudomonadati</taxon>
        <taxon>Pseudomonadota</taxon>
        <taxon>Gammaproteobacteria</taxon>
        <taxon>Legionellales</taxon>
        <taxon>Legionellaceae</taxon>
        <taxon>Legionella</taxon>
    </lineage>
</organism>
<evidence type="ECO:0000313" key="3">
    <source>
        <dbReference type="Proteomes" id="UP000254677"/>
    </source>
</evidence>
<dbReference type="OrthoDB" id="5648334at2"/>
<feature type="transmembrane region" description="Helical" evidence="1">
    <location>
        <begin position="281"/>
        <end position="299"/>
    </location>
</feature>
<dbReference type="AlphaFoldDB" id="A0A378IZ52"/>
<sequence length="527" mass="59739">MAPQLKQIKNNFFKKEKKTDSAFNFKTDDFSLNELDAEFSSLYQLFISNKKKWENDRNNDAVEYMAELCDLMIAYYQIYYVREKLDDLQSKKKEIDSFRNPNSKAGKTNVPPITSSFIGNKLAHSLYGLRSSLSSSSQLRGNLSLVNSYRIYWIYCRGLVKEMVAFLQANGFADYLNRLNIKEGPHYNPNDFLKMLEKPQPVLYVLSVGIYALRFMIDLVTMTRYIVEAQLGNELSSEQVFIQEMEKRGFSMLNDAVWGTVNLLTNYNKQFHISDTAANNATLVFLAFDAALLTAQWLFEARKYKHRLSELVEERDLLTLPAQSTQLTVVQRQIDMLNDEWEAQSAYYAANILAASLIVAGFGASLVLSGGLGLAVLSMLGNGLYATADEYKNYAKSTIAIQREIANGAIEDSDEHRSLMKQLTNQSSQAYNEFWKRLAYNTAGPAFVITIAAFSWPLALLVTAGYMTYQIESTYKKNASNEKQSDINGVYRLFDKPSKTLASDISVTNDTERPIGSELTHRLPVMT</sequence>
<dbReference type="EMBL" id="UGOA01000001">
    <property type="protein sequence ID" value="STX40743.1"/>
    <property type="molecule type" value="Genomic_DNA"/>
</dbReference>
<keyword evidence="1" id="KW-0472">Membrane</keyword>
<reference evidence="2 3" key="1">
    <citation type="submission" date="2018-06" db="EMBL/GenBank/DDBJ databases">
        <authorList>
            <consortium name="Pathogen Informatics"/>
            <person name="Doyle S."/>
        </authorList>
    </citation>
    <scope>NUCLEOTIDE SEQUENCE [LARGE SCALE GENOMIC DNA]</scope>
    <source>
        <strain evidence="2 3">NCTC13292</strain>
    </source>
</reference>
<feature type="transmembrane region" description="Helical" evidence="1">
    <location>
        <begin position="352"/>
        <end position="377"/>
    </location>
</feature>
<keyword evidence="3" id="KW-1185">Reference proteome</keyword>
<evidence type="ECO:0000256" key="1">
    <source>
        <dbReference type="SAM" id="Phobius"/>
    </source>
</evidence>
<protein>
    <submittedName>
        <fullName evidence="2">Coiled-coil protein</fullName>
    </submittedName>
</protein>
<keyword evidence="1" id="KW-0812">Transmembrane</keyword>
<dbReference type="Proteomes" id="UP000254677">
    <property type="component" value="Unassembled WGS sequence"/>
</dbReference>
<evidence type="ECO:0000313" key="2">
    <source>
        <dbReference type="EMBL" id="STX40743.1"/>
    </source>
</evidence>
<name>A0A378IZ52_9GAMM</name>
<feature type="transmembrane region" description="Helical" evidence="1">
    <location>
        <begin position="446"/>
        <end position="469"/>
    </location>
</feature>
<gene>
    <name evidence="2" type="ORF">NCTC13292_00471</name>
</gene>
<keyword evidence="1" id="KW-1133">Transmembrane helix</keyword>
<dbReference type="RefSeq" id="WP_115220320.1">
    <property type="nucleotide sequence ID" value="NZ_CAXYJE010000005.1"/>
</dbReference>